<reference evidence="2" key="1">
    <citation type="journal article" date="2014" name="Gene">
        <title>Genome-guided analysis of transformation efficiency and carbon dioxide assimilation by Moorella thermoacetica Y72.</title>
        <authorList>
            <person name="Tsukahara K."/>
            <person name="Kita A."/>
            <person name="Nakashimada Y."/>
            <person name="Hoshino T."/>
            <person name="Murakami K."/>
        </authorList>
    </citation>
    <scope>NUCLEOTIDE SEQUENCE [LARGE SCALE GENOMIC DNA]</scope>
    <source>
        <strain evidence="2">Y72</strain>
    </source>
</reference>
<evidence type="ECO:0000313" key="2">
    <source>
        <dbReference type="EMBL" id="GAF26807.1"/>
    </source>
</evidence>
<dbReference type="AlphaFoldDB" id="A0A0S6UCG1"/>
<keyword evidence="2" id="KW-0808">Transferase</keyword>
<gene>
    <name evidence="2" type="ORF">MTY_2147</name>
</gene>
<dbReference type="Proteomes" id="UP000063718">
    <property type="component" value="Unassembled WGS sequence"/>
</dbReference>
<feature type="compositionally biased region" description="Basic and acidic residues" evidence="1">
    <location>
        <begin position="12"/>
        <end position="23"/>
    </location>
</feature>
<dbReference type="EMBL" id="DF238840">
    <property type="protein sequence ID" value="GAF26807.1"/>
    <property type="molecule type" value="Genomic_DNA"/>
</dbReference>
<sequence>MHHLSPFEPGPEAEKHGLEESYQKGDYGQGVDLDPTDGNRLWQVDF</sequence>
<accession>A0A0S6UCG1</accession>
<organism evidence="2">
    <name type="scientific">Moorella thermoacetica Y72</name>
    <dbReference type="NCBI Taxonomy" id="1325331"/>
    <lineage>
        <taxon>Bacteria</taxon>
        <taxon>Bacillati</taxon>
        <taxon>Bacillota</taxon>
        <taxon>Clostridia</taxon>
        <taxon>Neomoorellales</taxon>
        <taxon>Neomoorellaceae</taxon>
        <taxon>Neomoorella</taxon>
    </lineage>
</organism>
<evidence type="ECO:0000256" key="1">
    <source>
        <dbReference type="SAM" id="MobiDB-lite"/>
    </source>
</evidence>
<proteinExistence type="predicted"/>
<dbReference type="GO" id="GO:0016740">
    <property type="term" value="F:transferase activity"/>
    <property type="evidence" value="ECO:0007669"/>
    <property type="project" value="UniProtKB-KW"/>
</dbReference>
<name>A0A0S6UCG1_NEOTH</name>
<feature type="region of interest" description="Disordered" evidence="1">
    <location>
        <begin position="1"/>
        <end position="46"/>
    </location>
</feature>
<protein>
    <submittedName>
        <fullName evidence="2">Predicted nucleotidyltransferases</fullName>
    </submittedName>
</protein>